<dbReference type="Proteomes" id="UP000006049">
    <property type="component" value="Chromosome"/>
</dbReference>
<gene>
    <name evidence="3" type="ordered locus">Aeqsu_2775</name>
</gene>
<keyword evidence="1" id="KW-0472">Membrane</keyword>
<organism evidence="3 4">
    <name type="scientific">Aequorivita sublithincola (strain DSM 14238 / LMG 21431 / ACAM 643 / 9-3)</name>
    <dbReference type="NCBI Taxonomy" id="746697"/>
    <lineage>
        <taxon>Bacteria</taxon>
        <taxon>Pseudomonadati</taxon>
        <taxon>Bacteroidota</taxon>
        <taxon>Flavobacteriia</taxon>
        <taxon>Flavobacteriales</taxon>
        <taxon>Flavobacteriaceae</taxon>
        <taxon>Aequorivita</taxon>
    </lineage>
</organism>
<keyword evidence="1" id="KW-1133">Transmembrane helix</keyword>
<dbReference type="PANTHER" id="PTHR12277:SF81">
    <property type="entry name" value="PROTEIN ABHD13"/>
    <property type="match status" value="1"/>
</dbReference>
<reference evidence="3 4" key="1">
    <citation type="submission" date="2012-06" db="EMBL/GenBank/DDBJ databases">
        <title>The complete genome of Aequorivita sublithincola DSM 14238.</title>
        <authorList>
            <consortium name="US DOE Joint Genome Institute (JGI-PGF)"/>
            <person name="Lucas S."/>
            <person name="Copeland A."/>
            <person name="Lapidus A."/>
            <person name="Goodwin L."/>
            <person name="Pitluck S."/>
            <person name="Peters L."/>
            <person name="Munk A.C.C."/>
            <person name="Kyrpides N."/>
            <person name="Mavromatis K."/>
            <person name="Pagani I."/>
            <person name="Ivanova N."/>
            <person name="Ovchinnikova G."/>
            <person name="Zeytun A."/>
            <person name="Detter J.C."/>
            <person name="Han C."/>
            <person name="Land M."/>
            <person name="Hauser L."/>
            <person name="Markowitz V."/>
            <person name="Cheng J.-F."/>
            <person name="Hugenholtz P."/>
            <person name="Woyke T."/>
            <person name="Wu D."/>
            <person name="Tindall B."/>
            <person name="Faehnrich R."/>
            <person name="Brambilla E."/>
            <person name="Klenk H.-P."/>
            <person name="Eisen J.A."/>
        </authorList>
    </citation>
    <scope>NUCLEOTIDE SEQUENCE [LARGE SCALE GENOMIC DNA]</scope>
    <source>
        <strain evidence="4">DSM 14238 / LMG 21431 / ACAM 643 / 9-3</strain>
    </source>
</reference>
<dbReference type="PANTHER" id="PTHR12277">
    <property type="entry name" value="ALPHA/BETA HYDROLASE DOMAIN-CONTAINING PROTEIN"/>
    <property type="match status" value="1"/>
</dbReference>
<dbReference type="AlphaFoldDB" id="I3YZ07"/>
<dbReference type="RefSeq" id="WP_014783474.1">
    <property type="nucleotide sequence ID" value="NC_018013.1"/>
</dbReference>
<evidence type="ECO:0000259" key="2">
    <source>
        <dbReference type="Pfam" id="PF12146"/>
    </source>
</evidence>
<protein>
    <submittedName>
        <fullName evidence="3">Lysophospholipase</fullName>
    </submittedName>
</protein>
<dbReference type="SUPFAM" id="SSF53474">
    <property type="entry name" value="alpha/beta-Hydrolases"/>
    <property type="match status" value="1"/>
</dbReference>
<evidence type="ECO:0000256" key="1">
    <source>
        <dbReference type="SAM" id="Phobius"/>
    </source>
</evidence>
<dbReference type="InterPro" id="IPR022742">
    <property type="entry name" value="Hydrolase_4"/>
</dbReference>
<feature type="domain" description="Serine aminopeptidase S33" evidence="2">
    <location>
        <begin position="71"/>
        <end position="201"/>
    </location>
</feature>
<keyword evidence="1" id="KW-0812">Transmembrane</keyword>
<name>I3YZ07_AEQSU</name>
<dbReference type="KEGG" id="asl:Aeqsu_2775"/>
<proteinExistence type="predicted"/>
<dbReference type="Gene3D" id="3.40.50.1820">
    <property type="entry name" value="alpha/beta hydrolase"/>
    <property type="match status" value="1"/>
</dbReference>
<dbReference type="eggNOG" id="COG1073">
    <property type="taxonomic scope" value="Bacteria"/>
</dbReference>
<dbReference type="Pfam" id="PF12146">
    <property type="entry name" value="Hydrolase_4"/>
    <property type="match status" value="1"/>
</dbReference>
<dbReference type="EMBL" id="CP003280">
    <property type="protein sequence ID" value="AFL82225.1"/>
    <property type="molecule type" value="Genomic_DNA"/>
</dbReference>
<dbReference type="HOGENOM" id="CLU_029375_2_1_10"/>
<sequence length="265" mass="30429">MNRRLKKIIIVIVSLYVLIGVALYFLQTKMIFMPEPLPQDYSYSFSGDFEEINLKTVDGAVLNALHFKVENPKGVILYFHGNAGELSRWGIVVQKFVEMDYDVLVMDFRGYGKSTGALSQKALYNDAQLFYNLLQKNYSENEIVVYGRSLGTTFATYVAANNHPKQLILEAPFYSLDEVASERFPIYPVSWVLKYHFPTYKYLKEVSCPILILHGTNDNVVNYKNSEKLSKIRTKGNLTFITFPNGNHHDLVNYKLYKSTLDSIL</sequence>
<dbReference type="PATRIC" id="fig|746697.3.peg.2831"/>
<keyword evidence="4" id="KW-1185">Reference proteome</keyword>
<accession>I3YZ07</accession>
<evidence type="ECO:0000313" key="3">
    <source>
        <dbReference type="EMBL" id="AFL82225.1"/>
    </source>
</evidence>
<dbReference type="InterPro" id="IPR029058">
    <property type="entry name" value="AB_hydrolase_fold"/>
</dbReference>
<evidence type="ECO:0000313" key="4">
    <source>
        <dbReference type="Proteomes" id="UP000006049"/>
    </source>
</evidence>
<feature type="transmembrane region" description="Helical" evidence="1">
    <location>
        <begin position="7"/>
        <end position="26"/>
    </location>
</feature>
<dbReference type="OrthoDB" id="9777090at2"/>
<dbReference type="STRING" id="746697.Aeqsu_2775"/>